<evidence type="ECO:0000313" key="2">
    <source>
        <dbReference type="EMBL" id="CAH1776834.1"/>
    </source>
</evidence>
<organism evidence="2 3">
    <name type="scientific">Owenia fusiformis</name>
    <name type="common">Polychaete worm</name>
    <dbReference type="NCBI Taxonomy" id="6347"/>
    <lineage>
        <taxon>Eukaryota</taxon>
        <taxon>Metazoa</taxon>
        <taxon>Spiralia</taxon>
        <taxon>Lophotrochozoa</taxon>
        <taxon>Annelida</taxon>
        <taxon>Polychaeta</taxon>
        <taxon>Sedentaria</taxon>
        <taxon>Canalipalpata</taxon>
        <taxon>Sabellida</taxon>
        <taxon>Oweniida</taxon>
        <taxon>Oweniidae</taxon>
        <taxon>Owenia</taxon>
    </lineage>
</organism>
<dbReference type="EMBL" id="CAIIXF020000002">
    <property type="protein sequence ID" value="CAH1776834.1"/>
    <property type="molecule type" value="Genomic_DNA"/>
</dbReference>
<feature type="compositionally biased region" description="Polar residues" evidence="1">
    <location>
        <begin position="235"/>
        <end position="250"/>
    </location>
</feature>
<proteinExistence type="predicted"/>
<name>A0A8J1TGX0_OWEFU</name>
<reference evidence="2" key="1">
    <citation type="submission" date="2022-03" db="EMBL/GenBank/DDBJ databases">
        <authorList>
            <person name="Martin C."/>
        </authorList>
    </citation>
    <scope>NUCLEOTIDE SEQUENCE</scope>
</reference>
<sequence length="605" mass="66128">MGLQKMRSAWKRLKNFFTKKKDIVIITTSVGILTDLSIPDVDYQTTNPRHNPFLQKALVKTKKQIIEERTKQEEMRSEIAQLKVDIVEMKATIVSKRGELKAIQQAKGTWVEPVEPPQVEADVIESESEITIPSDDGGDTLTDDGLSIISLPYTPCMTPETQETAPVLEFAPLGQQRPRPVESSNHSMTSEVASILGESKARDERSRNRPKTSACPSPRERNIPATTRCRDDNTIGLNHSPRSNDNQSIVGSLFEDSPREGQTAVIRLGKEDKHDTNEIGTHSPWSLGNQSIVGSLSPREARMAAAGLWQDDRTATGAYVTGQSPRSLGNQSIVGSLYELSPREARMAATRLWLDDKCATGANVTAQSPRSLGNQSIVGSLSPQEARMAATSLWRDDRNATVVNGTAQSPRSLGNQSIVGSLYEVSPREARMAATRLWLDDKNATGSNVTAQSPRSLGNQPIIGSLSPQEARMAATRLWLDDKNVTGVNGTTQSRRSLGNQFTESQQNVNPRGTHIGLTNVRPDDDTARQTIEQNIRAVDDNSNSRNEPANCQPRVNVQRTSQRLNDRDGRVSCSSAVTRTRIGEGICSTTDPRNGSCGMAPVGD</sequence>
<feature type="region of interest" description="Disordered" evidence="1">
    <location>
        <begin position="486"/>
        <end position="513"/>
    </location>
</feature>
<accession>A0A8J1TGX0</accession>
<feature type="compositionally biased region" description="Basic and acidic residues" evidence="1">
    <location>
        <begin position="218"/>
        <end position="233"/>
    </location>
</feature>
<feature type="compositionally biased region" description="Polar residues" evidence="1">
    <location>
        <begin position="486"/>
        <end position="511"/>
    </location>
</feature>
<keyword evidence="3" id="KW-1185">Reference proteome</keyword>
<protein>
    <submittedName>
        <fullName evidence="2">Uncharacterized protein</fullName>
    </submittedName>
</protein>
<evidence type="ECO:0000256" key="1">
    <source>
        <dbReference type="SAM" id="MobiDB-lite"/>
    </source>
</evidence>
<evidence type="ECO:0000313" key="3">
    <source>
        <dbReference type="Proteomes" id="UP000749559"/>
    </source>
</evidence>
<feature type="compositionally biased region" description="Polar residues" evidence="1">
    <location>
        <begin position="182"/>
        <end position="192"/>
    </location>
</feature>
<dbReference type="Proteomes" id="UP000749559">
    <property type="component" value="Unassembled WGS sequence"/>
</dbReference>
<comment type="caution">
    <text evidence="2">The sequence shown here is derived from an EMBL/GenBank/DDBJ whole genome shotgun (WGS) entry which is preliminary data.</text>
</comment>
<dbReference type="AlphaFoldDB" id="A0A8J1TGX0"/>
<gene>
    <name evidence="2" type="ORF">OFUS_LOCUS3968</name>
</gene>
<feature type="region of interest" description="Disordered" evidence="1">
    <location>
        <begin position="174"/>
        <end position="256"/>
    </location>
</feature>